<reference evidence="1" key="1">
    <citation type="submission" date="2014-09" db="EMBL/GenBank/DDBJ databases">
        <authorList>
            <person name="Magalhaes I.L.F."/>
            <person name="Oliveira U."/>
            <person name="Santos F.R."/>
            <person name="Vidigal T.H.D.A."/>
            <person name="Brescovit A.D."/>
            <person name="Santos A.J."/>
        </authorList>
    </citation>
    <scope>NUCLEOTIDE SEQUENCE</scope>
    <source>
        <tissue evidence="1">Shoot tissue taken approximately 20 cm above the soil surface</tissue>
    </source>
</reference>
<name>A0A0A9DQ81_ARUDO</name>
<reference evidence="1" key="2">
    <citation type="journal article" date="2015" name="Data Brief">
        <title>Shoot transcriptome of the giant reed, Arundo donax.</title>
        <authorList>
            <person name="Barrero R.A."/>
            <person name="Guerrero F.D."/>
            <person name="Moolhuijzen P."/>
            <person name="Goolsby J.A."/>
            <person name="Tidwell J."/>
            <person name="Bellgard S.E."/>
            <person name="Bellgard M.I."/>
        </authorList>
    </citation>
    <scope>NUCLEOTIDE SEQUENCE</scope>
    <source>
        <tissue evidence="1">Shoot tissue taken approximately 20 cm above the soil surface</tissue>
    </source>
</reference>
<dbReference type="AlphaFoldDB" id="A0A0A9DQ81"/>
<evidence type="ECO:0000313" key="1">
    <source>
        <dbReference type="EMBL" id="JAD85927.1"/>
    </source>
</evidence>
<proteinExistence type="predicted"/>
<sequence length="37" mass="4184">MLPLLLPCMYLVTKASLKKGGCKILFIIAIEQNYGYH</sequence>
<dbReference type="EMBL" id="GBRH01211968">
    <property type="protein sequence ID" value="JAD85927.1"/>
    <property type="molecule type" value="Transcribed_RNA"/>
</dbReference>
<protein>
    <submittedName>
        <fullName evidence="1">Uncharacterized protein</fullName>
    </submittedName>
</protein>
<accession>A0A0A9DQ81</accession>
<organism evidence="1">
    <name type="scientific">Arundo donax</name>
    <name type="common">Giant reed</name>
    <name type="synonym">Donax arundinaceus</name>
    <dbReference type="NCBI Taxonomy" id="35708"/>
    <lineage>
        <taxon>Eukaryota</taxon>
        <taxon>Viridiplantae</taxon>
        <taxon>Streptophyta</taxon>
        <taxon>Embryophyta</taxon>
        <taxon>Tracheophyta</taxon>
        <taxon>Spermatophyta</taxon>
        <taxon>Magnoliopsida</taxon>
        <taxon>Liliopsida</taxon>
        <taxon>Poales</taxon>
        <taxon>Poaceae</taxon>
        <taxon>PACMAD clade</taxon>
        <taxon>Arundinoideae</taxon>
        <taxon>Arundineae</taxon>
        <taxon>Arundo</taxon>
    </lineage>
</organism>